<dbReference type="PANTHER" id="PTHR38468:SF1">
    <property type="entry name" value="SLL0939 PROTEIN"/>
    <property type="match status" value="1"/>
</dbReference>
<sequence length="175" mass="18750">MVRLSRLAPLLLCACPLTVRIEHGAAAEPAAVEPARETCENAIPGACATEMVLASVVQYMTFFAELCGALVIAAAVLRALARFVPHLPHRASPRDTYQDEIRLQLGKSLALALEFELAADILKTAVAPTLAVIGQLAAIVVLRTLLNYFLERELRLAESRGAGRETAEPARLGPV</sequence>
<accession>A0ABY7GVA8</accession>
<proteinExistence type="predicted"/>
<gene>
    <name evidence="2" type="ORF">O0S08_32310</name>
</gene>
<feature type="transmembrane region" description="Helical" evidence="1">
    <location>
        <begin position="59"/>
        <end position="80"/>
    </location>
</feature>
<reference evidence="2" key="1">
    <citation type="submission" date="2022-11" db="EMBL/GenBank/DDBJ databases">
        <title>Minimal conservation of predation-associated metabolite biosynthetic gene clusters underscores biosynthetic potential of Myxococcota including descriptions for ten novel species: Archangium lansinium sp. nov., Myxococcus landrumus sp. nov., Nannocystis bai.</title>
        <authorList>
            <person name="Ahearne A."/>
            <person name="Stevens C."/>
            <person name="Dowd S."/>
        </authorList>
    </citation>
    <scope>NUCLEOTIDE SEQUENCE</scope>
    <source>
        <strain evidence="2">Fl3</strain>
    </source>
</reference>
<organism evidence="2 3">
    <name type="scientific">Nannocystis punicea</name>
    <dbReference type="NCBI Taxonomy" id="2995304"/>
    <lineage>
        <taxon>Bacteria</taxon>
        <taxon>Pseudomonadati</taxon>
        <taxon>Myxococcota</taxon>
        <taxon>Polyangia</taxon>
        <taxon>Nannocystales</taxon>
        <taxon>Nannocystaceae</taxon>
        <taxon>Nannocystis</taxon>
    </lineage>
</organism>
<name>A0ABY7GVA8_9BACT</name>
<keyword evidence="3" id="KW-1185">Reference proteome</keyword>
<evidence type="ECO:0000256" key="1">
    <source>
        <dbReference type="SAM" id="Phobius"/>
    </source>
</evidence>
<keyword evidence="1" id="KW-0812">Transmembrane</keyword>
<dbReference type="Proteomes" id="UP001164459">
    <property type="component" value="Chromosome"/>
</dbReference>
<feature type="transmembrane region" description="Helical" evidence="1">
    <location>
        <begin position="125"/>
        <end position="150"/>
    </location>
</feature>
<dbReference type="RefSeq" id="WP_269033224.1">
    <property type="nucleotide sequence ID" value="NZ_CP114040.1"/>
</dbReference>
<evidence type="ECO:0000313" key="2">
    <source>
        <dbReference type="EMBL" id="WAS90897.1"/>
    </source>
</evidence>
<dbReference type="EMBL" id="CP114040">
    <property type="protein sequence ID" value="WAS90897.1"/>
    <property type="molecule type" value="Genomic_DNA"/>
</dbReference>
<dbReference type="Pfam" id="PF07784">
    <property type="entry name" value="DUF1622"/>
    <property type="match status" value="1"/>
</dbReference>
<dbReference type="InterPro" id="IPR012427">
    <property type="entry name" value="DUF1622"/>
</dbReference>
<keyword evidence="1" id="KW-1133">Transmembrane helix</keyword>
<dbReference type="PANTHER" id="PTHR38468">
    <property type="entry name" value="SLL0939 PROTEIN"/>
    <property type="match status" value="1"/>
</dbReference>
<protein>
    <submittedName>
        <fullName evidence="2">DUF1622 domain-containing protein</fullName>
    </submittedName>
</protein>
<keyword evidence="1" id="KW-0472">Membrane</keyword>
<evidence type="ECO:0000313" key="3">
    <source>
        <dbReference type="Proteomes" id="UP001164459"/>
    </source>
</evidence>